<comment type="caution">
    <text evidence="2">The sequence shown here is derived from an EMBL/GenBank/DDBJ whole genome shotgun (WGS) entry which is preliminary data.</text>
</comment>
<dbReference type="Proteomes" id="UP000035763">
    <property type="component" value="Unassembled WGS sequence"/>
</dbReference>
<sequence length="525" mass="58117">MADDTPSDAPAQAPPPAVAGDGPEALEAPGEVTTTVTTTTQAKTKPVAPRDDLVTTRHTLKVGRKSLHYTARAGRIVLRDEVTEDGVFRGLKPRAEMFVTAYTLDETDPTTRPIAFVFNGGPGSASIWLHMGLLGPRRVLMGDVGDLAPPPYGLADNPQSLLTECDLVFIDPVSTGYSRAVEGGKAGEYHGFTKDVESIGQLINLWVTREKRWLSPKFVIGESYGTLRGTALTEHLQSRYGMMLNGLVLISSVLDLASIDFEKQRNDRAHALYLPFYAATAHLHGKHGRRSRDSVVAEAQAYADRDYPYVLSQGARLPAKERAEAVVTIARLAGLSEDYVDRADLRIEHWRYFGELLRDQRLTVGRLDSRFTGPAASAIAEEMDADPFFDASDGAYTAAFNHYIRDELDYVNDLPYQRLAEEVHPWSFKEFEGRPIDVSPQLERAMRKNPHLLVHVAFGVYDGATPPAAAEQVLALLRLPEHLRANIEKCYYDAGHMMYVHEESRLKQSADLAGFVRRASRLTTP</sequence>
<reference evidence="2 3" key="1">
    <citation type="journal article" date="2013" name="ISME J.">
        <title>A metabolic model for members of the genus Tetrasphaera involved in enhanced biological phosphorus removal.</title>
        <authorList>
            <person name="Kristiansen R."/>
            <person name="Nguyen H.T.T."/>
            <person name="Saunders A.M."/>
            <person name="Nielsen J.L."/>
            <person name="Wimmer R."/>
            <person name="Le V.Q."/>
            <person name="McIlroy S.J."/>
            <person name="Petrovski S."/>
            <person name="Seviour R.J."/>
            <person name="Calteau A."/>
            <person name="Nielsen K.L."/>
            <person name="Nielsen P.H."/>
        </authorList>
    </citation>
    <scope>NUCLEOTIDE SEQUENCE [LARGE SCALE GENOMIC DNA]</scope>
    <source>
        <strain evidence="2 3">Ben110</strain>
    </source>
</reference>
<dbReference type="GO" id="GO:0006508">
    <property type="term" value="P:proteolysis"/>
    <property type="evidence" value="ECO:0007669"/>
    <property type="project" value="InterPro"/>
</dbReference>
<accession>W6JZN5</accession>
<keyword evidence="2" id="KW-0378">Hydrolase</keyword>
<dbReference type="Gene3D" id="3.40.50.1820">
    <property type="entry name" value="alpha/beta hydrolase"/>
    <property type="match status" value="1"/>
</dbReference>
<proteinExistence type="predicted"/>
<protein>
    <submittedName>
        <fullName evidence="2">Peptidase S10 serine carboxypeptidase</fullName>
    </submittedName>
</protein>
<organism evidence="2 3">
    <name type="scientific">Nostocoides australiense Ben110</name>
    <dbReference type="NCBI Taxonomy" id="1193182"/>
    <lineage>
        <taxon>Bacteria</taxon>
        <taxon>Bacillati</taxon>
        <taxon>Actinomycetota</taxon>
        <taxon>Actinomycetes</taxon>
        <taxon>Micrococcales</taxon>
        <taxon>Intrasporangiaceae</taxon>
        <taxon>Nostocoides</taxon>
    </lineage>
</organism>
<dbReference type="InterPro" id="IPR001563">
    <property type="entry name" value="Peptidase_S10"/>
</dbReference>
<dbReference type="AlphaFoldDB" id="W6JZN5"/>
<dbReference type="STRING" id="1193182.BN11_40034"/>
<evidence type="ECO:0000256" key="1">
    <source>
        <dbReference type="SAM" id="MobiDB-lite"/>
    </source>
</evidence>
<name>W6JZN5_9MICO</name>
<dbReference type="EMBL" id="CAJA01000334">
    <property type="protein sequence ID" value="CCH74195.1"/>
    <property type="molecule type" value="Genomic_DNA"/>
</dbReference>
<dbReference type="GO" id="GO:0004185">
    <property type="term" value="F:serine-type carboxypeptidase activity"/>
    <property type="evidence" value="ECO:0007669"/>
    <property type="project" value="InterPro"/>
</dbReference>
<dbReference type="OrthoDB" id="9770107at2"/>
<evidence type="ECO:0000313" key="2">
    <source>
        <dbReference type="EMBL" id="CCH74195.1"/>
    </source>
</evidence>
<dbReference type="SUPFAM" id="SSF53474">
    <property type="entry name" value="alpha/beta-Hydrolases"/>
    <property type="match status" value="1"/>
</dbReference>
<evidence type="ECO:0000313" key="3">
    <source>
        <dbReference type="Proteomes" id="UP000035763"/>
    </source>
</evidence>
<dbReference type="RefSeq" id="WP_157043906.1">
    <property type="nucleotide sequence ID" value="NZ_HG764815.1"/>
</dbReference>
<keyword evidence="2" id="KW-0121">Carboxypeptidase</keyword>
<dbReference type="Pfam" id="PF00450">
    <property type="entry name" value="Peptidase_S10"/>
    <property type="match status" value="1"/>
</dbReference>
<keyword evidence="3" id="KW-1185">Reference proteome</keyword>
<feature type="region of interest" description="Disordered" evidence="1">
    <location>
        <begin position="1"/>
        <end position="27"/>
    </location>
</feature>
<keyword evidence="2" id="KW-0645">Protease</keyword>
<dbReference type="InterPro" id="IPR029058">
    <property type="entry name" value="AB_hydrolase_fold"/>
</dbReference>
<gene>
    <name evidence="2" type="ORF">BN11_40034</name>
</gene>